<sequence>KYIGTGVSREVLVNRKLGICLKKVRSKGARSLHALIPEIVVLDKVRDIRDDGIVLPQLKHIAVDNIGRVTNIAVDYIEGTSWEELGIAERKKLES</sequence>
<name>X0UIA8_9ZZZZ</name>
<evidence type="ECO:0000313" key="1">
    <source>
        <dbReference type="EMBL" id="GAF88260.1"/>
    </source>
</evidence>
<gene>
    <name evidence="1" type="ORF">S01H1_22363</name>
</gene>
<proteinExistence type="predicted"/>
<accession>X0UIA8</accession>
<comment type="caution">
    <text evidence="1">The sequence shown here is derived from an EMBL/GenBank/DDBJ whole genome shotgun (WGS) entry which is preliminary data.</text>
</comment>
<feature type="non-terminal residue" evidence="1">
    <location>
        <position position="1"/>
    </location>
</feature>
<organism evidence="1">
    <name type="scientific">marine sediment metagenome</name>
    <dbReference type="NCBI Taxonomy" id="412755"/>
    <lineage>
        <taxon>unclassified sequences</taxon>
        <taxon>metagenomes</taxon>
        <taxon>ecological metagenomes</taxon>
    </lineage>
</organism>
<protein>
    <submittedName>
        <fullName evidence="1">Uncharacterized protein</fullName>
    </submittedName>
</protein>
<dbReference type="AlphaFoldDB" id="X0UIA8"/>
<reference evidence="1" key="1">
    <citation type="journal article" date="2014" name="Front. Microbiol.">
        <title>High frequency of phylogenetically diverse reductive dehalogenase-homologous genes in deep subseafloor sedimentary metagenomes.</title>
        <authorList>
            <person name="Kawai M."/>
            <person name="Futagami T."/>
            <person name="Toyoda A."/>
            <person name="Takaki Y."/>
            <person name="Nishi S."/>
            <person name="Hori S."/>
            <person name="Arai W."/>
            <person name="Tsubouchi T."/>
            <person name="Morono Y."/>
            <person name="Uchiyama I."/>
            <person name="Ito T."/>
            <person name="Fujiyama A."/>
            <person name="Inagaki F."/>
            <person name="Takami H."/>
        </authorList>
    </citation>
    <scope>NUCLEOTIDE SEQUENCE</scope>
    <source>
        <strain evidence="1">Expedition CK06-06</strain>
    </source>
</reference>
<dbReference type="EMBL" id="BARS01012605">
    <property type="protein sequence ID" value="GAF88260.1"/>
    <property type="molecule type" value="Genomic_DNA"/>
</dbReference>